<name>A0ABY6I6R7_STRPE</name>
<reference evidence="1" key="1">
    <citation type="submission" date="2022-10" db="EMBL/GenBank/DDBJ databases">
        <title>Cytochrome P450 Catalyzes Benzene Ring Formation in the Biosynthesis of Trialkyl-Substituted Aromatic Polyketides.</title>
        <authorList>
            <person name="Zhao E."/>
            <person name="Ge H."/>
        </authorList>
    </citation>
    <scope>NUCLEOTIDE SEQUENCE</scope>
    <source>
        <strain evidence="1">NA0869</strain>
    </source>
</reference>
<dbReference type="EMBL" id="CP107567">
    <property type="protein sequence ID" value="UYQ62699.1"/>
    <property type="molecule type" value="Genomic_DNA"/>
</dbReference>
<proteinExistence type="predicted"/>
<accession>A0ABY6I6R7</accession>
<dbReference type="Proteomes" id="UP001163878">
    <property type="component" value="Chromosome"/>
</dbReference>
<sequence length="246" mass="25905">MKTEILVALIGVAGVVGATAGAVVGAWLQAKGGHAQAAAARAAADTAAGAAWHQTMRDLRWSVLSAYLRAAAEAQEADEAVQRSGAQEAVEAAKKAFHAYRLSHAEAELVAPDDVVPALERLDAELQGMHTDATRRALAMQAYRMLEGLLTTQTAAAGLALQRLEEVKQGPAETVQDRITDAREALRAVPGLSPGCVVALCILGVFPEDLEAVLNYREAAERRSGRFTSERTRLVAAMRAALGTSV</sequence>
<dbReference type="RefSeq" id="WP_264244435.1">
    <property type="nucleotide sequence ID" value="NZ_CP107567.1"/>
</dbReference>
<evidence type="ECO:0008006" key="3">
    <source>
        <dbReference type="Google" id="ProtNLM"/>
    </source>
</evidence>
<gene>
    <name evidence="1" type="ORF">OGH68_15220</name>
</gene>
<evidence type="ECO:0000313" key="2">
    <source>
        <dbReference type="Proteomes" id="UP001163878"/>
    </source>
</evidence>
<protein>
    <recommendedName>
        <fullName evidence="3">Secreted protein</fullName>
    </recommendedName>
</protein>
<keyword evidence="2" id="KW-1185">Reference proteome</keyword>
<evidence type="ECO:0000313" key="1">
    <source>
        <dbReference type="EMBL" id="UYQ62699.1"/>
    </source>
</evidence>
<organism evidence="1 2">
    <name type="scientific">Streptomyces peucetius</name>
    <dbReference type="NCBI Taxonomy" id="1950"/>
    <lineage>
        <taxon>Bacteria</taxon>
        <taxon>Bacillati</taxon>
        <taxon>Actinomycetota</taxon>
        <taxon>Actinomycetes</taxon>
        <taxon>Kitasatosporales</taxon>
        <taxon>Streptomycetaceae</taxon>
        <taxon>Streptomyces</taxon>
    </lineage>
</organism>